<dbReference type="OMA" id="ERPIDQF"/>
<organism evidence="3 4">
    <name type="scientific">Saprolegnia parasitica (strain CBS 223.65)</name>
    <dbReference type="NCBI Taxonomy" id="695850"/>
    <lineage>
        <taxon>Eukaryota</taxon>
        <taxon>Sar</taxon>
        <taxon>Stramenopiles</taxon>
        <taxon>Oomycota</taxon>
        <taxon>Saprolegniomycetes</taxon>
        <taxon>Saprolegniales</taxon>
        <taxon>Saprolegniaceae</taxon>
        <taxon>Saprolegnia</taxon>
    </lineage>
</organism>
<evidence type="ECO:0000313" key="3">
    <source>
        <dbReference type="EMBL" id="KDO34214.1"/>
    </source>
</evidence>
<dbReference type="KEGG" id="spar:SPRG_19054"/>
<dbReference type="RefSeq" id="XP_012195250.1">
    <property type="nucleotide sequence ID" value="XM_012339860.1"/>
</dbReference>
<keyword evidence="2" id="KW-0812">Transmembrane</keyword>
<feature type="transmembrane region" description="Helical" evidence="2">
    <location>
        <begin position="108"/>
        <end position="128"/>
    </location>
</feature>
<dbReference type="Proteomes" id="UP000030745">
    <property type="component" value="Unassembled WGS sequence"/>
</dbReference>
<dbReference type="GeneID" id="24140499"/>
<accession>A0A067CU67</accession>
<proteinExistence type="predicted"/>
<dbReference type="OrthoDB" id="106908at2759"/>
<protein>
    <submittedName>
        <fullName evidence="3">Uncharacterized protein</fullName>
    </submittedName>
</protein>
<keyword evidence="4" id="KW-1185">Reference proteome</keyword>
<reference evidence="3 4" key="1">
    <citation type="journal article" date="2013" name="PLoS Genet.">
        <title>Distinctive expansion of potential virulence genes in the genome of the oomycete fish pathogen Saprolegnia parasitica.</title>
        <authorList>
            <person name="Jiang R.H."/>
            <person name="de Bruijn I."/>
            <person name="Haas B.J."/>
            <person name="Belmonte R."/>
            <person name="Lobach L."/>
            <person name="Christie J."/>
            <person name="van den Ackerveken G."/>
            <person name="Bottin A."/>
            <person name="Bulone V."/>
            <person name="Diaz-Moreno S.M."/>
            <person name="Dumas B."/>
            <person name="Fan L."/>
            <person name="Gaulin E."/>
            <person name="Govers F."/>
            <person name="Grenville-Briggs L.J."/>
            <person name="Horner N.R."/>
            <person name="Levin J.Z."/>
            <person name="Mammella M."/>
            <person name="Meijer H.J."/>
            <person name="Morris P."/>
            <person name="Nusbaum C."/>
            <person name="Oome S."/>
            <person name="Phillips A.J."/>
            <person name="van Rooyen D."/>
            <person name="Rzeszutek E."/>
            <person name="Saraiva M."/>
            <person name="Secombes C.J."/>
            <person name="Seidl M.F."/>
            <person name="Snel B."/>
            <person name="Stassen J.H."/>
            <person name="Sykes S."/>
            <person name="Tripathy S."/>
            <person name="van den Berg H."/>
            <person name="Vega-Arreguin J.C."/>
            <person name="Wawra S."/>
            <person name="Young S.K."/>
            <person name="Zeng Q."/>
            <person name="Dieguez-Uribeondo J."/>
            <person name="Russ C."/>
            <person name="Tyler B.M."/>
            <person name="van West P."/>
        </authorList>
    </citation>
    <scope>NUCLEOTIDE SEQUENCE [LARGE SCALE GENOMIC DNA]</scope>
    <source>
        <strain evidence="3 4">CBS 223.65</strain>
    </source>
</reference>
<sequence>MAAQKRSAVEKAAATNAAAGDAERPIDQFDREFQKYNNKHNALSSTALTLARTELSKNRALLWQDDKLLKEKKEGSLTKERRAYLEKRCADLETALDKYHHAVASSNYTRAGLSFVGLLLFLVLMYFLNQKVPMF</sequence>
<dbReference type="VEuPathDB" id="FungiDB:SPRG_19054"/>
<keyword evidence="2" id="KW-0472">Membrane</keyword>
<evidence type="ECO:0000256" key="1">
    <source>
        <dbReference type="SAM" id="MobiDB-lite"/>
    </source>
</evidence>
<feature type="region of interest" description="Disordered" evidence="1">
    <location>
        <begin position="1"/>
        <end position="25"/>
    </location>
</feature>
<gene>
    <name evidence="3" type="ORF">SPRG_19054</name>
</gene>
<feature type="compositionally biased region" description="Low complexity" evidence="1">
    <location>
        <begin position="10"/>
        <end position="20"/>
    </location>
</feature>
<keyword evidence="2" id="KW-1133">Transmembrane helix</keyword>
<evidence type="ECO:0000256" key="2">
    <source>
        <dbReference type="SAM" id="Phobius"/>
    </source>
</evidence>
<evidence type="ECO:0000313" key="4">
    <source>
        <dbReference type="Proteomes" id="UP000030745"/>
    </source>
</evidence>
<dbReference type="AlphaFoldDB" id="A0A067CU67"/>
<dbReference type="EMBL" id="KK583191">
    <property type="protein sequence ID" value="KDO34214.1"/>
    <property type="molecule type" value="Genomic_DNA"/>
</dbReference>
<name>A0A067CU67_SAPPC</name>